<evidence type="ECO:0000256" key="1">
    <source>
        <dbReference type="SAM" id="Phobius"/>
    </source>
</evidence>
<organism evidence="2 3">
    <name type="scientific">Streptomyces similanensis</name>
    <dbReference type="NCBI Taxonomy" id="1274988"/>
    <lineage>
        <taxon>Bacteria</taxon>
        <taxon>Bacillati</taxon>
        <taxon>Actinomycetota</taxon>
        <taxon>Actinomycetes</taxon>
        <taxon>Kitasatosporales</taxon>
        <taxon>Streptomycetaceae</taxon>
        <taxon>Streptomyces</taxon>
    </lineage>
</organism>
<feature type="transmembrane region" description="Helical" evidence="1">
    <location>
        <begin position="52"/>
        <end position="71"/>
    </location>
</feature>
<dbReference type="EMBL" id="BAABKC010000015">
    <property type="protein sequence ID" value="GAA5047284.1"/>
    <property type="molecule type" value="Genomic_DNA"/>
</dbReference>
<name>A0ABP9K1Z6_9ACTN</name>
<evidence type="ECO:0000313" key="3">
    <source>
        <dbReference type="Proteomes" id="UP001500124"/>
    </source>
</evidence>
<dbReference type="Proteomes" id="UP001500124">
    <property type="component" value="Unassembled WGS sequence"/>
</dbReference>
<protein>
    <submittedName>
        <fullName evidence="2">Uncharacterized protein</fullName>
    </submittedName>
</protein>
<evidence type="ECO:0000313" key="2">
    <source>
        <dbReference type="EMBL" id="GAA5047284.1"/>
    </source>
</evidence>
<comment type="caution">
    <text evidence="2">The sequence shown here is derived from an EMBL/GenBank/DDBJ whole genome shotgun (WGS) entry which is preliminary data.</text>
</comment>
<keyword evidence="1" id="KW-1133">Transmembrane helix</keyword>
<keyword evidence="3" id="KW-1185">Reference proteome</keyword>
<keyword evidence="1" id="KW-0472">Membrane</keyword>
<feature type="transmembrane region" description="Helical" evidence="1">
    <location>
        <begin position="86"/>
        <end position="107"/>
    </location>
</feature>
<feature type="transmembrane region" description="Helical" evidence="1">
    <location>
        <begin position="149"/>
        <end position="168"/>
    </location>
</feature>
<sequence length="230" mass="23921">MRRLLERRRGAAVTARWRVRPGPPGTPADRAAGRLTRRLLAGELARAREAALAWRNGLAALFVGLLGFGLVKGRTDVSKLAPPYDAVVGVILLLCLVFGTLGALLLLRAAHGAPTGVRLPTGVPAAAAALHLGDHMETRRTVRALTRGVALTIACGAMLVAGVALTWYGPEKEGPRVLVRTPAGQVCGKPVRTAAGRLLVETDAGRVEVRLAEATALTAVDSCPGASFGP</sequence>
<accession>A0ABP9K1Z6</accession>
<keyword evidence="1" id="KW-0812">Transmembrane</keyword>
<reference evidence="3" key="1">
    <citation type="journal article" date="2019" name="Int. J. Syst. Evol. Microbiol.">
        <title>The Global Catalogue of Microorganisms (GCM) 10K type strain sequencing project: providing services to taxonomists for standard genome sequencing and annotation.</title>
        <authorList>
            <consortium name="The Broad Institute Genomics Platform"/>
            <consortium name="The Broad Institute Genome Sequencing Center for Infectious Disease"/>
            <person name="Wu L."/>
            <person name="Ma J."/>
        </authorList>
    </citation>
    <scope>NUCLEOTIDE SEQUENCE [LARGE SCALE GENOMIC DNA]</scope>
    <source>
        <strain evidence="3">JCM 18410</strain>
    </source>
</reference>
<proteinExistence type="predicted"/>
<gene>
    <name evidence="2" type="ORF">GCM10023336_12590</name>
</gene>